<keyword evidence="6" id="KW-0964">Secreted</keyword>
<evidence type="ECO:0000256" key="13">
    <source>
        <dbReference type="ARBA" id="ARBA00023157"/>
    </source>
</evidence>
<evidence type="ECO:0000256" key="9">
    <source>
        <dbReference type="ARBA" id="ARBA00022737"/>
    </source>
</evidence>
<keyword evidence="4" id="KW-1003">Cell membrane</keyword>
<evidence type="ECO:0000256" key="15">
    <source>
        <dbReference type="ARBA" id="ARBA00023288"/>
    </source>
</evidence>
<dbReference type="Proteomes" id="UP000001997">
    <property type="component" value="Unassembled WGS sequence"/>
</dbReference>
<dbReference type="FunCoup" id="A5DGA1">
    <property type="interactions" value="33"/>
</dbReference>
<keyword evidence="14" id="KW-0325">Glycoprotein</keyword>
<evidence type="ECO:0000256" key="10">
    <source>
        <dbReference type="ARBA" id="ARBA00022889"/>
    </source>
</evidence>
<dbReference type="InterPro" id="IPR024672">
    <property type="entry name" value="Agglutinin-like_N"/>
</dbReference>
<proteinExistence type="inferred from homology"/>
<dbReference type="GO" id="GO:0098552">
    <property type="term" value="C:side of membrane"/>
    <property type="evidence" value="ECO:0007669"/>
    <property type="project" value="UniProtKB-KW"/>
</dbReference>
<evidence type="ECO:0000313" key="18">
    <source>
        <dbReference type="EMBL" id="EDK38204.2"/>
    </source>
</evidence>
<keyword evidence="10" id="KW-0130">Cell adhesion</keyword>
<comment type="similarity">
    <text evidence="3">Belongs to the ALS family.</text>
</comment>
<keyword evidence="15" id="KW-0449">Lipoprotein</keyword>
<dbReference type="GO" id="GO:0007155">
    <property type="term" value="P:cell adhesion"/>
    <property type="evidence" value="ECO:0007669"/>
    <property type="project" value="UniProtKB-KW"/>
</dbReference>
<feature type="domain" description="Agglutinin-like protein N-terminal" evidence="17">
    <location>
        <begin position="53"/>
        <end position="300"/>
    </location>
</feature>
<gene>
    <name evidence="18" type="ORF">PGUG_02302</name>
</gene>
<evidence type="ECO:0000259" key="17">
    <source>
        <dbReference type="SMART" id="SM01056"/>
    </source>
</evidence>
<evidence type="ECO:0000256" key="16">
    <source>
        <dbReference type="SAM" id="SignalP"/>
    </source>
</evidence>
<reference evidence="18 19" key="1">
    <citation type="journal article" date="2009" name="Nature">
        <title>Evolution of pathogenicity and sexual reproduction in eight Candida genomes.</title>
        <authorList>
            <person name="Butler G."/>
            <person name="Rasmussen M.D."/>
            <person name="Lin M.F."/>
            <person name="Santos M.A."/>
            <person name="Sakthikumar S."/>
            <person name="Munro C.A."/>
            <person name="Rheinbay E."/>
            <person name="Grabherr M."/>
            <person name="Forche A."/>
            <person name="Reedy J.L."/>
            <person name="Agrafioti I."/>
            <person name="Arnaud M.B."/>
            <person name="Bates S."/>
            <person name="Brown A.J."/>
            <person name="Brunke S."/>
            <person name="Costanzo M.C."/>
            <person name="Fitzpatrick D.A."/>
            <person name="de Groot P.W."/>
            <person name="Harris D."/>
            <person name="Hoyer L.L."/>
            <person name="Hube B."/>
            <person name="Klis F.M."/>
            <person name="Kodira C."/>
            <person name="Lennard N."/>
            <person name="Logue M.E."/>
            <person name="Martin R."/>
            <person name="Neiman A.M."/>
            <person name="Nikolaou E."/>
            <person name="Quail M.A."/>
            <person name="Quinn J."/>
            <person name="Santos M.C."/>
            <person name="Schmitzberger F.F."/>
            <person name="Sherlock G."/>
            <person name="Shah P."/>
            <person name="Silverstein K.A."/>
            <person name="Skrzypek M.S."/>
            <person name="Soll D."/>
            <person name="Staggs R."/>
            <person name="Stansfield I."/>
            <person name="Stumpf M.P."/>
            <person name="Sudbery P.E."/>
            <person name="Srikantha T."/>
            <person name="Zeng Q."/>
            <person name="Berman J."/>
            <person name="Berriman M."/>
            <person name="Heitman J."/>
            <person name="Gow N.A."/>
            <person name="Lorenz M.C."/>
            <person name="Birren B.W."/>
            <person name="Kellis M."/>
            <person name="Cuomo C.A."/>
        </authorList>
    </citation>
    <scope>NUCLEOTIDE SEQUENCE [LARGE SCALE GENOMIC DNA]</scope>
    <source>
        <strain evidence="19">ATCC 6260 / CBS 566 / DSM 6381 / JCM 1539 / NBRC 10279 / NRRL Y-324</strain>
    </source>
</reference>
<feature type="chain" id="PRO_5002679943" description="Agglutinin-like protein N-terminal domain-containing protein" evidence="16">
    <location>
        <begin position="19"/>
        <end position="678"/>
    </location>
</feature>
<dbReference type="InterPro" id="IPR008966">
    <property type="entry name" value="Adhesion_dom_sf"/>
</dbReference>
<evidence type="ECO:0000256" key="5">
    <source>
        <dbReference type="ARBA" id="ARBA00022512"/>
    </source>
</evidence>
<keyword evidence="19" id="KW-1185">Reference proteome</keyword>
<dbReference type="GO" id="GO:0005886">
    <property type="term" value="C:plasma membrane"/>
    <property type="evidence" value="ECO:0007669"/>
    <property type="project" value="UniProtKB-SubCell"/>
</dbReference>
<feature type="signal peptide" evidence="16">
    <location>
        <begin position="1"/>
        <end position="18"/>
    </location>
</feature>
<dbReference type="Pfam" id="PF11766">
    <property type="entry name" value="Candida_ALS_N"/>
    <property type="match status" value="1"/>
</dbReference>
<keyword evidence="7" id="KW-0336">GPI-anchor</keyword>
<dbReference type="Gene3D" id="2.60.40.2430">
    <property type="entry name" value="Agglutinin-like protein, N-terminal domain, N2 subdomain"/>
    <property type="match status" value="1"/>
</dbReference>
<dbReference type="SUPFAM" id="SSF49401">
    <property type="entry name" value="Bacterial adhesins"/>
    <property type="match status" value="1"/>
</dbReference>
<protein>
    <recommendedName>
        <fullName evidence="17">Agglutinin-like protein N-terminal domain-containing protein</fullName>
    </recommendedName>
</protein>
<organism evidence="18 19">
    <name type="scientific">Meyerozyma guilliermondii (strain ATCC 6260 / CBS 566 / DSM 6381 / JCM 1539 / NBRC 10279 / NRRL Y-324)</name>
    <name type="common">Yeast</name>
    <name type="synonym">Candida guilliermondii</name>
    <dbReference type="NCBI Taxonomy" id="294746"/>
    <lineage>
        <taxon>Eukaryota</taxon>
        <taxon>Fungi</taxon>
        <taxon>Dikarya</taxon>
        <taxon>Ascomycota</taxon>
        <taxon>Saccharomycotina</taxon>
        <taxon>Pichiomycetes</taxon>
        <taxon>Debaryomycetaceae</taxon>
        <taxon>Meyerozyma</taxon>
    </lineage>
</organism>
<keyword evidence="5" id="KW-0134">Cell wall</keyword>
<dbReference type="GeneID" id="5126976"/>
<dbReference type="OMA" id="IIIHVET"/>
<accession>A5DGA1</accession>
<dbReference type="VEuPathDB" id="FungiDB:PGUG_02302"/>
<evidence type="ECO:0000256" key="7">
    <source>
        <dbReference type="ARBA" id="ARBA00022622"/>
    </source>
</evidence>
<keyword evidence="11" id="KW-0843">Virulence</keyword>
<dbReference type="InterPro" id="IPR011252">
    <property type="entry name" value="Fibrogen-bd_dom1"/>
</dbReference>
<keyword evidence="9" id="KW-0677">Repeat</keyword>
<dbReference type="PANTHER" id="PTHR33793">
    <property type="entry name" value="ALPHA-AGGLUTININ"/>
    <property type="match status" value="1"/>
</dbReference>
<comment type="subcellular location">
    <subcellularLocation>
        <location evidence="2">Cell membrane</location>
        <topology evidence="2">Lipid-anchor</topology>
        <topology evidence="2">GPI-anchor</topology>
    </subcellularLocation>
    <subcellularLocation>
        <location evidence="1">Secreted</location>
        <location evidence="1">Cell wall</location>
    </subcellularLocation>
</comment>
<evidence type="ECO:0000256" key="8">
    <source>
        <dbReference type="ARBA" id="ARBA00022729"/>
    </source>
</evidence>
<evidence type="ECO:0000256" key="11">
    <source>
        <dbReference type="ARBA" id="ARBA00023026"/>
    </source>
</evidence>
<dbReference type="EMBL" id="CH408157">
    <property type="protein sequence ID" value="EDK38204.2"/>
    <property type="molecule type" value="Genomic_DNA"/>
</dbReference>
<dbReference type="HOGENOM" id="CLU_011374_0_0_1"/>
<dbReference type="RefSeq" id="XP_001484573.2">
    <property type="nucleotide sequence ID" value="XM_001484523.1"/>
</dbReference>
<dbReference type="InterPro" id="IPR033504">
    <property type="entry name" value="ALS"/>
</dbReference>
<evidence type="ECO:0000313" key="19">
    <source>
        <dbReference type="Proteomes" id="UP000001997"/>
    </source>
</evidence>
<dbReference type="SMART" id="SM01056">
    <property type="entry name" value="Candida_ALS_N"/>
    <property type="match status" value="1"/>
</dbReference>
<keyword evidence="8 16" id="KW-0732">Signal</keyword>
<evidence type="ECO:0000256" key="2">
    <source>
        <dbReference type="ARBA" id="ARBA00004609"/>
    </source>
</evidence>
<dbReference type="GO" id="GO:0044403">
    <property type="term" value="P:biological process involved in symbiotic interaction"/>
    <property type="evidence" value="ECO:0007669"/>
    <property type="project" value="UniProtKB-ARBA"/>
</dbReference>
<dbReference type="Gene3D" id="2.60.40.1280">
    <property type="match status" value="1"/>
</dbReference>
<dbReference type="OrthoDB" id="3981162at2759"/>
<dbReference type="KEGG" id="pgu:PGUG_02302"/>
<evidence type="ECO:0000256" key="14">
    <source>
        <dbReference type="ARBA" id="ARBA00023180"/>
    </source>
</evidence>
<keyword evidence="12" id="KW-0472">Membrane</keyword>
<dbReference type="InParanoid" id="A5DGA1"/>
<keyword evidence="13" id="KW-1015">Disulfide bond</keyword>
<dbReference type="InterPro" id="IPR043063">
    <property type="entry name" value="Agglutinin-like_N_N2"/>
</dbReference>
<name>A5DGA1_PICGU</name>
<dbReference type="eggNOG" id="ENOG502RGCG">
    <property type="taxonomic scope" value="Eukaryota"/>
</dbReference>
<sequence length="678" mass="70717">MIFWCFAALLTFALQAQAVALNGVFTSVNSIVATGSAVTYPWPQSTSWQATVSWMLDGGAVNAGDTFNLNMPHVFKFTSDTNTISLTANGVTYATCNLFSGEFIVDYSELQCTVASGLTTSNVAIGSINFPITFDPGFSSATPAIEGANFWVAGTNTVSWTTGSKTITGTVTFVAGALSATPAVNNYGAKLAPSTNQIQWFLMGTSCASTTQSGTLGISFASGGPTLQCGTLTAAITNMVNDWYFPKNAYSFSYTVSCSSSSVLITYSGVPAGYRPYINIYSPYLPAGQNVATYTQTYKCGTGATTPLTYTYNWIAYTNGNTGGNGQNFVNTIVTRTYTGSTTAITTLPYSSTVSGATRTIEVDVPIPTITTTKTYTGSVTTTSTFTATPGQTGTVEIDVPVPTTTVTSTWTGVGSTTSTVRATPGQTGTVINYIPVPTTTFTKTWTGSVVTTKTATATPGQTGTVEIDIPVPTTTVTSTWTGTGPTTSTVIATPGQTGTVINYIPVPTTTVTSTWTGSVITTTTVTATPGQTGTVIIELPVPTTTVTSTWTGTGSTISTVTASPGQTGTVINYIPVPTTTVTSTWTGSVITTTTVTATPGQTGTVIIELPVPTSTLTKTWTGSGTTTITNSAAPGQTGTVEIRYSCSNDNNHINLYRISDNYNHREWWSWSNGNSNY</sequence>
<dbReference type="PANTHER" id="PTHR33793:SF2">
    <property type="entry name" value="AGGLUTININ-LIKE PROTEIN 6"/>
    <property type="match status" value="1"/>
</dbReference>
<evidence type="ECO:0000256" key="4">
    <source>
        <dbReference type="ARBA" id="ARBA00022475"/>
    </source>
</evidence>
<evidence type="ECO:0000256" key="6">
    <source>
        <dbReference type="ARBA" id="ARBA00022525"/>
    </source>
</evidence>
<evidence type="ECO:0000256" key="1">
    <source>
        <dbReference type="ARBA" id="ARBA00004191"/>
    </source>
</evidence>
<evidence type="ECO:0000256" key="12">
    <source>
        <dbReference type="ARBA" id="ARBA00023136"/>
    </source>
</evidence>
<dbReference type="AlphaFoldDB" id="A5DGA1"/>
<evidence type="ECO:0000256" key="3">
    <source>
        <dbReference type="ARBA" id="ARBA00007021"/>
    </source>
</evidence>
<dbReference type="Pfam" id="PF05792">
    <property type="entry name" value="Candida_ALS"/>
    <property type="match status" value="9"/>
</dbReference>
<dbReference type="InterPro" id="IPR008440">
    <property type="entry name" value="Agglutinin-like_ALS_rpt"/>
</dbReference>